<sequence length="300" mass="32830">MKAKFFQVDSFTETSFGGNPAGVIISEQELPRETMQNLAKEVNASETAFVLPGLEFRFFTPTVEVSYCGHATVAAFHALVTSGYLTPDQDGTTYTQTTQEGSFPVTVYPRGNGSPLICTWKHDKDIEMGDKVSPYVLEDLFYIKNSVNATFTSVNEFCPMDLPLQVINVGISDLHVPVKDVKTLQDLVPRLDRLALLSRKMDIVGLHLFTFSSPRGGDLFVRNFAPLVGIDEEAATGSANSGLAYYLAQYGAVDYGKRLLIDQGDTLGRPSRMYITPEEQGSVLVEGTGVTIFSGQVDIL</sequence>
<dbReference type="FunCoup" id="B2A3J8">
    <property type="interactions" value="163"/>
</dbReference>
<gene>
    <name evidence="4" type="ordered locus">Nther_2880</name>
</gene>
<evidence type="ECO:0000313" key="5">
    <source>
        <dbReference type="Proteomes" id="UP000001683"/>
    </source>
</evidence>
<reference evidence="4 5" key="1">
    <citation type="submission" date="2008-04" db="EMBL/GenBank/DDBJ databases">
        <title>Complete sequence of chromosome of Natranaerobius thermophilus JW/NM-WN-LF.</title>
        <authorList>
            <consortium name="US DOE Joint Genome Institute"/>
            <person name="Copeland A."/>
            <person name="Lucas S."/>
            <person name="Lapidus A."/>
            <person name="Glavina del Rio T."/>
            <person name="Dalin E."/>
            <person name="Tice H."/>
            <person name="Bruce D."/>
            <person name="Goodwin L."/>
            <person name="Pitluck S."/>
            <person name="Chertkov O."/>
            <person name="Brettin T."/>
            <person name="Detter J.C."/>
            <person name="Han C."/>
            <person name="Kuske C.R."/>
            <person name="Schmutz J."/>
            <person name="Larimer F."/>
            <person name="Land M."/>
            <person name="Hauser L."/>
            <person name="Kyrpides N."/>
            <person name="Lykidis A."/>
            <person name="Mesbah N.M."/>
            <person name="Wiegel J."/>
        </authorList>
    </citation>
    <scope>NUCLEOTIDE SEQUENCE [LARGE SCALE GENOMIC DNA]</scope>
    <source>
        <strain evidence="5">ATCC BAA-1301 / DSM 18059 / JW/NM-WN-LF</strain>
    </source>
</reference>
<proteinExistence type="inferred from homology"/>
<dbReference type="STRING" id="457570.Nther_2880"/>
<evidence type="ECO:0000256" key="1">
    <source>
        <dbReference type="ARBA" id="ARBA00008270"/>
    </source>
</evidence>
<keyword evidence="2" id="KW-0413">Isomerase</keyword>
<dbReference type="KEGG" id="nth:Nther_2880"/>
<dbReference type="EMBL" id="CP001034">
    <property type="protein sequence ID" value="ACB86427.1"/>
    <property type="molecule type" value="Genomic_DNA"/>
</dbReference>
<evidence type="ECO:0000313" key="4">
    <source>
        <dbReference type="EMBL" id="ACB86427.1"/>
    </source>
</evidence>
<dbReference type="AlphaFoldDB" id="B2A3J8"/>
<dbReference type="Pfam" id="PF02567">
    <property type="entry name" value="PhzC-PhzF"/>
    <property type="match status" value="1"/>
</dbReference>
<reference evidence="4 5" key="2">
    <citation type="journal article" date="2011" name="J. Bacteriol.">
        <title>Complete genome sequence of the anaerobic, halophilic alkalithermophile Natranaerobius thermophilus JW/NM-WN-LF.</title>
        <authorList>
            <person name="Zhao B."/>
            <person name="Mesbah N.M."/>
            <person name="Dalin E."/>
            <person name="Goodwin L."/>
            <person name="Nolan M."/>
            <person name="Pitluck S."/>
            <person name="Chertkov O."/>
            <person name="Brettin T.S."/>
            <person name="Han J."/>
            <person name="Larimer F.W."/>
            <person name="Land M.L."/>
            <person name="Hauser L."/>
            <person name="Kyrpides N."/>
            <person name="Wiegel J."/>
        </authorList>
    </citation>
    <scope>NUCLEOTIDE SEQUENCE [LARGE SCALE GENOMIC DNA]</scope>
    <source>
        <strain evidence="5">ATCC BAA-1301 / DSM 18059 / JW/NM-WN-LF</strain>
    </source>
</reference>
<dbReference type="InterPro" id="IPR003719">
    <property type="entry name" value="Phenazine_PhzF-like"/>
</dbReference>
<comment type="similarity">
    <text evidence="1">Belongs to the PhzF family.</text>
</comment>
<dbReference type="HOGENOM" id="CLU_048756_0_2_9"/>
<keyword evidence="5" id="KW-1185">Reference proteome</keyword>
<dbReference type="eggNOG" id="COG0384">
    <property type="taxonomic scope" value="Bacteria"/>
</dbReference>
<evidence type="ECO:0000256" key="2">
    <source>
        <dbReference type="ARBA" id="ARBA00023235"/>
    </source>
</evidence>
<name>B2A3J8_NATTJ</name>
<accession>B2A3J8</accession>
<dbReference type="NCBIfam" id="TIGR00654">
    <property type="entry name" value="PhzF_family"/>
    <property type="match status" value="1"/>
</dbReference>
<dbReference type="InParanoid" id="B2A3J8"/>
<protein>
    <submittedName>
        <fullName evidence="4">Phenazine biosynthesis protein PhzF family</fullName>
    </submittedName>
</protein>
<dbReference type="GO" id="GO:0005737">
    <property type="term" value="C:cytoplasm"/>
    <property type="evidence" value="ECO:0007669"/>
    <property type="project" value="TreeGrafter"/>
</dbReference>
<organism evidence="4 5">
    <name type="scientific">Natranaerobius thermophilus (strain ATCC BAA-1301 / DSM 18059 / JW/NM-WN-LF)</name>
    <dbReference type="NCBI Taxonomy" id="457570"/>
    <lineage>
        <taxon>Bacteria</taxon>
        <taxon>Bacillati</taxon>
        <taxon>Bacillota</taxon>
        <taxon>Clostridia</taxon>
        <taxon>Natranaerobiales</taxon>
        <taxon>Natranaerobiaceae</taxon>
        <taxon>Natranaerobius</taxon>
    </lineage>
</organism>
<dbReference type="PIRSF" id="PIRSF016184">
    <property type="entry name" value="PhzC_PhzF"/>
    <property type="match status" value="1"/>
</dbReference>
<dbReference type="RefSeq" id="WP_012449259.1">
    <property type="nucleotide sequence ID" value="NC_010718.1"/>
</dbReference>
<evidence type="ECO:0000256" key="3">
    <source>
        <dbReference type="PIRSR" id="PIRSR016184-1"/>
    </source>
</evidence>
<dbReference type="Gene3D" id="3.10.310.10">
    <property type="entry name" value="Diaminopimelate Epimerase, Chain A, domain 1"/>
    <property type="match status" value="2"/>
</dbReference>
<dbReference type="PANTHER" id="PTHR13774:SF39">
    <property type="entry name" value="BIOSYNTHESIS PROTEIN, PUTATIVE-RELATED"/>
    <property type="match status" value="1"/>
</dbReference>
<dbReference type="PANTHER" id="PTHR13774">
    <property type="entry name" value="PHENAZINE BIOSYNTHESIS PROTEIN"/>
    <property type="match status" value="1"/>
</dbReference>
<dbReference type="SUPFAM" id="SSF54506">
    <property type="entry name" value="Diaminopimelate epimerase-like"/>
    <property type="match status" value="1"/>
</dbReference>
<dbReference type="Proteomes" id="UP000001683">
    <property type="component" value="Chromosome"/>
</dbReference>
<feature type="active site" evidence="3">
    <location>
        <position position="46"/>
    </location>
</feature>
<dbReference type="OrthoDB" id="9788221at2"/>
<dbReference type="GO" id="GO:0016853">
    <property type="term" value="F:isomerase activity"/>
    <property type="evidence" value="ECO:0007669"/>
    <property type="project" value="UniProtKB-KW"/>
</dbReference>